<evidence type="ECO:0000256" key="3">
    <source>
        <dbReference type="ARBA" id="ARBA00008741"/>
    </source>
</evidence>
<dbReference type="Proteomes" id="UP000824755">
    <property type="component" value="Chromosome"/>
</dbReference>
<dbReference type="RefSeq" id="WP_220378983.1">
    <property type="nucleotide sequence ID" value="NZ_CP080544.1"/>
</dbReference>
<dbReference type="InterPro" id="IPR007078">
    <property type="entry name" value="Haem_export_protD_CcmD"/>
</dbReference>
<name>A0ABX8WNH8_9GAMM</name>
<keyword evidence="6 12" id="KW-1003">Cell membrane</keyword>
<evidence type="ECO:0000256" key="1">
    <source>
        <dbReference type="ARBA" id="ARBA00002442"/>
    </source>
</evidence>
<protein>
    <recommendedName>
        <fullName evidence="4 12">Heme exporter protein D</fullName>
    </recommendedName>
</protein>
<reference evidence="13 14" key="1">
    <citation type="submission" date="2021-08" db="EMBL/GenBank/DDBJ databases">
        <title>Lysobacter sp. strain CJ11 Genome sequencing and assembly.</title>
        <authorList>
            <person name="Kim I."/>
        </authorList>
    </citation>
    <scope>NUCLEOTIDE SEQUENCE [LARGE SCALE GENOMIC DNA]</scope>
    <source>
        <strain evidence="13 14">CJ11</strain>
    </source>
</reference>
<evidence type="ECO:0000256" key="8">
    <source>
        <dbReference type="ARBA" id="ARBA00022692"/>
    </source>
</evidence>
<keyword evidence="11 12" id="KW-0472">Membrane</keyword>
<keyword evidence="14" id="KW-1185">Reference proteome</keyword>
<evidence type="ECO:0000313" key="14">
    <source>
        <dbReference type="Proteomes" id="UP000824755"/>
    </source>
</evidence>
<evidence type="ECO:0000256" key="4">
    <source>
        <dbReference type="ARBA" id="ARBA00016461"/>
    </source>
</evidence>
<keyword evidence="10 12" id="KW-1133">Transmembrane helix</keyword>
<comment type="function">
    <text evidence="1 12">Required for the export of heme to the periplasm for the biogenesis of c-type cytochromes.</text>
</comment>
<proteinExistence type="inferred from homology"/>
<evidence type="ECO:0000256" key="2">
    <source>
        <dbReference type="ARBA" id="ARBA00004377"/>
    </source>
</evidence>
<feature type="transmembrane region" description="Helical" evidence="12">
    <location>
        <begin position="6"/>
        <end position="27"/>
    </location>
</feature>
<evidence type="ECO:0000256" key="11">
    <source>
        <dbReference type="ARBA" id="ARBA00023136"/>
    </source>
</evidence>
<comment type="similarity">
    <text evidence="3 12">Belongs to the CcmD/CycX/HelD family.</text>
</comment>
<gene>
    <name evidence="13" type="primary">ccmD</name>
    <name evidence="13" type="ORF">H8L67_06125</name>
</gene>
<organism evidence="13 14">
    <name type="scientific">Lysobacter soyae</name>
    <dbReference type="NCBI Taxonomy" id="2764185"/>
    <lineage>
        <taxon>Bacteria</taxon>
        <taxon>Pseudomonadati</taxon>
        <taxon>Pseudomonadota</taxon>
        <taxon>Gammaproteobacteria</taxon>
        <taxon>Lysobacterales</taxon>
        <taxon>Lysobacteraceae</taxon>
        <taxon>Lysobacter</taxon>
    </lineage>
</organism>
<keyword evidence="7 12" id="KW-0997">Cell inner membrane</keyword>
<evidence type="ECO:0000256" key="5">
    <source>
        <dbReference type="ARBA" id="ARBA00022448"/>
    </source>
</evidence>
<sequence>MKYLEYIVAAYAVFFAFLAWDLLAPLIRARKAIRAARLRIKRESSRKQPAGKP</sequence>
<evidence type="ECO:0000256" key="9">
    <source>
        <dbReference type="ARBA" id="ARBA00022748"/>
    </source>
</evidence>
<keyword evidence="9 12" id="KW-0201">Cytochrome c-type biogenesis</keyword>
<evidence type="ECO:0000313" key="13">
    <source>
        <dbReference type="EMBL" id="QYR52196.1"/>
    </source>
</evidence>
<dbReference type="EMBL" id="CP080544">
    <property type="protein sequence ID" value="QYR52196.1"/>
    <property type="molecule type" value="Genomic_DNA"/>
</dbReference>
<keyword evidence="8 12" id="KW-0812">Transmembrane</keyword>
<evidence type="ECO:0000256" key="6">
    <source>
        <dbReference type="ARBA" id="ARBA00022475"/>
    </source>
</evidence>
<evidence type="ECO:0000256" key="7">
    <source>
        <dbReference type="ARBA" id="ARBA00022519"/>
    </source>
</evidence>
<comment type="subcellular location">
    <subcellularLocation>
        <location evidence="2 12">Cell inner membrane</location>
        <topology evidence="2 12">Single-pass membrane protein</topology>
    </subcellularLocation>
</comment>
<keyword evidence="5 12" id="KW-0813">Transport</keyword>
<evidence type="ECO:0000256" key="10">
    <source>
        <dbReference type="ARBA" id="ARBA00022989"/>
    </source>
</evidence>
<evidence type="ECO:0000256" key="12">
    <source>
        <dbReference type="RuleBase" id="RU363101"/>
    </source>
</evidence>
<dbReference type="Pfam" id="PF04995">
    <property type="entry name" value="CcmD"/>
    <property type="match status" value="1"/>
</dbReference>
<accession>A0ABX8WNH8</accession>
<dbReference type="NCBIfam" id="TIGR03141">
    <property type="entry name" value="cytochro_ccmD"/>
    <property type="match status" value="1"/>
</dbReference>